<evidence type="ECO:0000256" key="3">
    <source>
        <dbReference type="ARBA" id="ARBA00022448"/>
    </source>
</evidence>
<comment type="similarity">
    <text evidence="2">Belongs to the autoinducer-2 exporter (AI-2E) (TC 2.A.86) family.</text>
</comment>
<proteinExistence type="inferred from homology"/>
<gene>
    <name evidence="9" type="ORF">HBA54_16855</name>
</gene>
<dbReference type="PANTHER" id="PTHR21716:SF53">
    <property type="entry name" value="PERMEASE PERM-RELATED"/>
    <property type="match status" value="1"/>
</dbReference>
<keyword evidence="4" id="KW-1003">Cell membrane</keyword>
<evidence type="ECO:0000313" key="9">
    <source>
        <dbReference type="EMBL" id="NIA70279.1"/>
    </source>
</evidence>
<evidence type="ECO:0000256" key="1">
    <source>
        <dbReference type="ARBA" id="ARBA00004651"/>
    </source>
</evidence>
<dbReference type="Pfam" id="PF01594">
    <property type="entry name" value="AI-2E_transport"/>
    <property type="match status" value="1"/>
</dbReference>
<comment type="caution">
    <text evidence="9">The sequence shown here is derived from an EMBL/GenBank/DDBJ whole genome shotgun (WGS) entry which is preliminary data.</text>
</comment>
<dbReference type="GO" id="GO:0005886">
    <property type="term" value="C:plasma membrane"/>
    <property type="evidence" value="ECO:0007669"/>
    <property type="project" value="UniProtKB-SubCell"/>
</dbReference>
<feature type="transmembrane region" description="Helical" evidence="8">
    <location>
        <begin position="272"/>
        <end position="291"/>
    </location>
</feature>
<keyword evidence="6 8" id="KW-1133">Transmembrane helix</keyword>
<feature type="transmembrane region" description="Helical" evidence="8">
    <location>
        <begin position="332"/>
        <end position="361"/>
    </location>
</feature>
<feature type="transmembrane region" description="Helical" evidence="8">
    <location>
        <begin position="296"/>
        <end position="312"/>
    </location>
</feature>
<comment type="subcellular location">
    <subcellularLocation>
        <location evidence="1">Cell membrane</location>
        <topology evidence="1">Multi-pass membrane protein</topology>
    </subcellularLocation>
</comment>
<accession>A0A967EZK1</accession>
<reference evidence="9" key="1">
    <citation type="submission" date="2020-03" db="EMBL/GenBank/DDBJ databases">
        <title>Genome of Pelagibius litoralis DSM 21314T.</title>
        <authorList>
            <person name="Wang G."/>
        </authorList>
    </citation>
    <scope>NUCLEOTIDE SEQUENCE</scope>
    <source>
        <strain evidence="9">DSM 21314</strain>
    </source>
</reference>
<keyword evidence="7 8" id="KW-0472">Membrane</keyword>
<evidence type="ECO:0000256" key="8">
    <source>
        <dbReference type="SAM" id="Phobius"/>
    </source>
</evidence>
<protein>
    <submittedName>
        <fullName evidence="9">AI-2E family transporter</fullName>
    </submittedName>
</protein>
<dbReference type="InterPro" id="IPR002549">
    <property type="entry name" value="AI-2E-like"/>
</dbReference>
<dbReference type="AlphaFoldDB" id="A0A967EZK1"/>
<sequence>MSGPPEETKGTEPATPVLGRVQPVAPANGPIVRSFRFWLVLLVVVLIGTYLLRSVLLPFVAGMAVAYLLDPVCDRLERWKLSRTWATTIVTVVFLLICAVILLILVPAVISQVVTLIERAPAYLNAIQREIGSLIEMLKDRLEPATLERLQEALRGSADKVIAWITKLLGGVISGGVAFINFVALLVITPVVAFYLLRDWDRLVEQADDALPRKHLETIRGLAKQVDETLAGFLRGQGMVCLLLALFYAIGLTLAGLDFGLVIGLIAGFLSFIPYVGSLVGLFLSVGLALAQFDSFADVAIVAAVFFVGQAIEGNVLTPKLVGEKVGLHPVWVMFALLAGGSLFGFVGVLLAVPVAAIVGVGVRFGIGQYRVSHYYTGVRDTAGGEDKTGPEKTE</sequence>
<dbReference type="EMBL" id="JAAQPH010000013">
    <property type="protein sequence ID" value="NIA70279.1"/>
    <property type="molecule type" value="Genomic_DNA"/>
</dbReference>
<name>A0A967EZK1_9PROT</name>
<evidence type="ECO:0000256" key="4">
    <source>
        <dbReference type="ARBA" id="ARBA00022475"/>
    </source>
</evidence>
<evidence type="ECO:0000256" key="5">
    <source>
        <dbReference type="ARBA" id="ARBA00022692"/>
    </source>
</evidence>
<evidence type="ECO:0000256" key="6">
    <source>
        <dbReference type="ARBA" id="ARBA00022989"/>
    </source>
</evidence>
<feature type="transmembrane region" description="Helical" evidence="8">
    <location>
        <begin position="240"/>
        <end position="266"/>
    </location>
</feature>
<evidence type="ECO:0000256" key="2">
    <source>
        <dbReference type="ARBA" id="ARBA00009773"/>
    </source>
</evidence>
<dbReference type="GO" id="GO:0055085">
    <property type="term" value="P:transmembrane transport"/>
    <property type="evidence" value="ECO:0007669"/>
    <property type="project" value="TreeGrafter"/>
</dbReference>
<keyword evidence="5 8" id="KW-0812">Transmembrane</keyword>
<dbReference type="PANTHER" id="PTHR21716">
    <property type="entry name" value="TRANSMEMBRANE PROTEIN"/>
    <property type="match status" value="1"/>
</dbReference>
<keyword evidence="3" id="KW-0813">Transport</keyword>
<evidence type="ECO:0000256" key="7">
    <source>
        <dbReference type="ARBA" id="ARBA00023136"/>
    </source>
</evidence>
<evidence type="ECO:0000313" key="10">
    <source>
        <dbReference type="Proteomes" id="UP000761264"/>
    </source>
</evidence>
<feature type="transmembrane region" description="Helical" evidence="8">
    <location>
        <begin position="37"/>
        <end position="69"/>
    </location>
</feature>
<dbReference type="Proteomes" id="UP000761264">
    <property type="component" value="Unassembled WGS sequence"/>
</dbReference>
<organism evidence="9 10">
    <name type="scientific">Pelagibius litoralis</name>
    <dbReference type="NCBI Taxonomy" id="374515"/>
    <lineage>
        <taxon>Bacteria</taxon>
        <taxon>Pseudomonadati</taxon>
        <taxon>Pseudomonadota</taxon>
        <taxon>Alphaproteobacteria</taxon>
        <taxon>Rhodospirillales</taxon>
        <taxon>Rhodovibrionaceae</taxon>
        <taxon>Pelagibius</taxon>
    </lineage>
</organism>
<keyword evidence="10" id="KW-1185">Reference proteome</keyword>
<feature type="transmembrane region" description="Helical" evidence="8">
    <location>
        <begin position="89"/>
        <end position="110"/>
    </location>
</feature>
<feature type="transmembrane region" description="Helical" evidence="8">
    <location>
        <begin position="177"/>
        <end position="197"/>
    </location>
</feature>